<keyword evidence="1" id="KW-0539">Nucleus</keyword>
<dbReference type="Proteomes" id="UP001278766">
    <property type="component" value="Unassembled WGS sequence"/>
</dbReference>
<feature type="domain" description="Zn(2)-C6 fungal-type" evidence="3">
    <location>
        <begin position="345"/>
        <end position="375"/>
    </location>
</feature>
<dbReference type="CDD" id="cd00067">
    <property type="entry name" value="GAL4"/>
    <property type="match status" value="1"/>
</dbReference>
<dbReference type="Gene3D" id="4.10.240.10">
    <property type="entry name" value="Zn(2)-C6 fungal-type DNA-binding domain"/>
    <property type="match status" value="1"/>
</dbReference>
<proteinExistence type="predicted"/>
<dbReference type="EMBL" id="JAUEPN010000004">
    <property type="protein sequence ID" value="KAK3296445.1"/>
    <property type="molecule type" value="Genomic_DNA"/>
</dbReference>
<dbReference type="GO" id="GO:0008270">
    <property type="term" value="F:zinc ion binding"/>
    <property type="evidence" value="ECO:0007669"/>
    <property type="project" value="InterPro"/>
</dbReference>
<name>A0AAE0HHB0_9PEZI</name>
<dbReference type="AlphaFoldDB" id="A0AAE0HHB0"/>
<dbReference type="GO" id="GO:0000981">
    <property type="term" value="F:DNA-binding transcription factor activity, RNA polymerase II-specific"/>
    <property type="evidence" value="ECO:0007669"/>
    <property type="project" value="InterPro"/>
</dbReference>
<dbReference type="RefSeq" id="XP_062659959.1">
    <property type="nucleotide sequence ID" value="XM_062803939.1"/>
</dbReference>
<evidence type="ECO:0000256" key="2">
    <source>
        <dbReference type="SAM" id="MobiDB-lite"/>
    </source>
</evidence>
<feature type="compositionally biased region" description="Low complexity" evidence="2">
    <location>
        <begin position="305"/>
        <end position="319"/>
    </location>
</feature>
<reference evidence="4" key="2">
    <citation type="submission" date="2023-06" db="EMBL/GenBank/DDBJ databases">
        <authorList>
            <consortium name="Lawrence Berkeley National Laboratory"/>
            <person name="Haridas S."/>
            <person name="Hensen N."/>
            <person name="Bonometti L."/>
            <person name="Westerberg I."/>
            <person name="Brannstrom I.O."/>
            <person name="Guillou S."/>
            <person name="Cros-Aarteil S."/>
            <person name="Calhoun S."/>
            <person name="Kuo A."/>
            <person name="Mondo S."/>
            <person name="Pangilinan J."/>
            <person name="Riley R."/>
            <person name="Labutti K."/>
            <person name="Andreopoulos B."/>
            <person name="Lipzen A."/>
            <person name="Chen C."/>
            <person name="Yanf M."/>
            <person name="Daum C."/>
            <person name="Ng V."/>
            <person name="Clum A."/>
            <person name="Steindorff A."/>
            <person name="Ohm R."/>
            <person name="Martin F."/>
            <person name="Silar P."/>
            <person name="Natvig D."/>
            <person name="Lalanne C."/>
            <person name="Gautier V."/>
            <person name="Ament-Velasquez S.L."/>
            <person name="Kruys A."/>
            <person name="Hutchinson M.I."/>
            <person name="Powell A.J."/>
            <person name="Barry K."/>
            <person name="Miller A.N."/>
            <person name="Grigoriev I.V."/>
            <person name="Debuchy R."/>
            <person name="Gladieux P."/>
            <person name="Thoren M.H."/>
            <person name="Johannesson H."/>
        </authorList>
    </citation>
    <scope>NUCLEOTIDE SEQUENCE</scope>
    <source>
        <strain evidence="4">CBS 168.71</strain>
    </source>
</reference>
<accession>A0AAE0HHB0</accession>
<feature type="compositionally biased region" description="Low complexity" evidence="2">
    <location>
        <begin position="194"/>
        <end position="211"/>
    </location>
</feature>
<feature type="compositionally biased region" description="Low complexity" evidence="2">
    <location>
        <begin position="269"/>
        <end position="283"/>
    </location>
</feature>
<dbReference type="SUPFAM" id="SSF57701">
    <property type="entry name" value="Zn2/Cys6 DNA-binding domain"/>
    <property type="match status" value="1"/>
</dbReference>
<evidence type="ECO:0000313" key="5">
    <source>
        <dbReference type="Proteomes" id="UP001278766"/>
    </source>
</evidence>
<evidence type="ECO:0000256" key="1">
    <source>
        <dbReference type="ARBA" id="ARBA00023242"/>
    </source>
</evidence>
<feature type="region of interest" description="Disordered" evidence="2">
    <location>
        <begin position="125"/>
        <end position="344"/>
    </location>
</feature>
<dbReference type="GeneID" id="87840887"/>
<feature type="compositionally biased region" description="Pro residues" evidence="2">
    <location>
        <begin position="259"/>
        <end position="268"/>
    </location>
</feature>
<dbReference type="InterPro" id="IPR036864">
    <property type="entry name" value="Zn2-C6_fun-type_DNA-bd_sf"/>
</dbReference>
<sequence length="378" mass="40556">MESPPGQNEPDLDASSIRARLPPALSATSDLVLVAKFKARMEEIELQRDEESAAMSNRLHALVRDYKRRDQLFVDRYTECLEQLSRLPSVPNTHPCAKPCRGVVDREIFGDAGVIVRFYPDPSPLFSHGDTTDEETDPLKPSHTATTNNHRTPSEAPSFSPLSSIRYSPAPTPKRVPSPSVARPRKRPKRSPSPDELALDSSSSPSVGSAAQKTNGSLSRTPQQVSSRKPLPTDGRRKQTTQPTSTPAMTANTITITTAPPPPPPPPRESSSPLSSASSSSSAPPTPGPGPRTKPTPIPVPVPVINPSSASASALASSSITNRKPASTAKKAKAANRGGPPAPLPCLECRRRKVRCSRARPRCERCERTGWACAYPDA</sequence>
<feature type="compositionally biased region" description="Polar residues" evidence="2">
    <location>
        <begin position="143"/>
        <end position="166"/>
    </location>
</feature>
<dbReference type="PROSITE" id="PS50048">
    <property type="entry name" value="ZN2_CY6_FUNGAL_2"/>
    <property type="match status" value="1"/>
</dbReference>
<feature type="compositionally biased region" description="Low complexity" evidence="2">
    <location>
        <begin position="246"/>
        <end position="258"/>
    </location>
</feature>
<keyword evidence="5" id="KW-1185">Reference proteome</keyword>
<dbReference type="Pfam" id="PF00172">
    <property type="entry name" value="Zn_clus"/>
    <property type="match status" value="1"/>
</dbReference>
<feature type="compositionally biased region" description="Pro residues" evidence="2">
    <location>
        <begin position="284"/>
        <end position="304"/>
    </location>
</feature>
<dbReference type="InterPro" id="IPR001138">
    <property type="entry name" value="Zn2Cys6_DnaBD"/>
</dbReference>
<comment type="caution">
    <text evidence="4">The sequence shown here is derived from an EMBL/GenBank/DDBJ whole genome shotgun (WGS) entry which is preliminary data.</text>
</comment>
<evidence type="ECO:0000259" key="3">
    <source>
        <dbReference type="PROSITE" id="PS50048"/>
    </source>
</evidence>
<organism evidence="4 5">
    <name type="scientific">Chaetomium fimeti</name>
    <dbReference type="NCBI Taxonomy" id="1854472"/>
    <lineage>
        <taxon>Eukaryota</taxon>
        <taxon>Fungi</taxon>
        <taxon>Dikarya</taxon>
        <taxon>Ascomycota</taxon>
        <taxon>Pezizomycotina</taxon>
        <taxon>Sordariomycetes</taxon>
        <taxon>Sordariomycetidae</taxon>
        <taxon>Sordariales</taxon>
        <taxon>Chaetomiaceae</taxon>
        <taxon>Chaetomium</taxon>
    </lineage>
</organism>
<evidence type="ECO:0000313" key="4">
    <source>
        <dbReference type="EMBL" id="KAK3296445.1"/>
    </source>
</evidence>
<reference evidence="4" key="1">
    <citation type="journal article" date="2023" name="Mol. Phylogenet. Evol.">
        <title>Genome-scale phylogeny and comparative genomics of the fungal order Sordariales.</title>
        <authorList>
            <person name="Hensen N."/>
            <person name="Bonometti L."/>
            <person name="Westerberg I."/>
            <person name="Brannstrom I.O."/>
            <person name="Guillou S."/>
            <person name="Cros-Aarteil S."/>
            <person name="Calhoun S."/>
            <person name="Haridas S."/>
            <person name="Kuo A."/>
            <person name="Mondo S."/>
            <person name="Pangilinan J."/>
            <person name="Riley R."/>
            <person name="LaButti K."/>
            <person name="Andreopoulos B."/>
            <person name="Lipzen A."/>
            <person name="Chen C."/>
            <person name="Yan M."/>
            <person name="Daum C."/>
            <person name="Ng V."/>
            <person name="Clum A."/>
            <person name="Steindorff A."/>
            <person name="Ohm R.A."/>
            <person name="Martin F."/>
            <person name="Silar P."/>
            <person name="Natvig D.O."/>
            <person name="Lalanne C."/>
            <person name="Gautier V."/>
            <person name="Ament-Velasquez S.L."/>
            <person name="Kruys A."/>
            <person name="Hutchinson M.I."/>
            <person name="Powell A.J."/>
            <person name="Barry K."/>
            <person name="Miller A.N."/>
            <person name="Grigoriev I.V."/>
            <person name="Debuchy R."/>
            <person name="Gladieux P."/>
            <person name="Hiltunen Thoren M."/>
            <person name="Johannesson H."/>
        </authorList>
    </citation>
    <scope>NUCLEOTIDE SEQUENCE</scope>
    <source>
        <strain evidence="4">CBS 168.71</strain>
    </source>
</reference>
<feature type="compositionally biased region" description="Polar residues" evidence="2">
    <location>
        <begin position="212"/>
        <end position="227"/>
    </location>
</feature>
<protein>
    <recommendedName>
        <fullName evidence="3">Zn(2)-C6 fungal-type domain-containing protein</fullName>
    </recommendedName>
</protein>
<gene>
    <name evidence="4" type="ORF">B0H64DRAFT_398276</name>
</gene>